<dbReference type="PANTHER" id="PTHR21021">
    <property type="entry name" value="GAF/PUTATIVE CYTOSKELETAL PROTEIN"/>
    <property type="match status" value="1"/>
</dbReference>
<dbReference type="AlphaFoldDB" id="M1V8X7"/>
<keyword evidence="4" id="KW-1185">Reference proteome</keyword>
<dbReference type="RefSeq" id="XP_005537080.1">
    <property type="nucleotide sequence ID" value="XM_005537023.1"/>
</dbReference>
<accession>M1V8X7</accession>
<evidence type="ECO:0008006" key="5">
    <source>
        <dbReference type="Google" id="ProtNLM"/>
    </source>
</evidence>
<dbReference type="OrthoDB" id="10253878at2759"/>
<feature type="region of interest" description="Disordered" evidence="2">
    <location>
        <begin position="26"/>
        <end position="116"/>
    </location>
</feature>
<dbReference type="Gramene" id="CMM193CT">
    <property type="protein sequence ID" value="CMM193CT"/>
    <property type="gene ID" value="CMM193C"/>
</dbReference>
<dbReference type="HOGENOM" id="CLU_636739_0_0_1"/>
<organism evidence="3 4">
    <name type="scientific">Cyanidioschyzon merolae (strain NIES-3377 / 10D)</name>
    <name type="common">Unicellular red alga</name>
    <dbReference type="NCBI Taxonomy" id="280699"/>
    <lineage>
        <taxon>Eukaryota</taxon>
        <taxon>Rhodophyta</taxon>
        <taxon>Bangiophyceae</taxon>
        <taxon>Cyanidiales</taxon>
        <taxon>Cyanidiaceae</taxon>
        <taxon>Cyanidioschyzon</taxon>
    </lineage>
</organism>
<feature type="region of interest" description="Disordered" evidence="2">
    <location>
        <begin position="357"/>
        <end position="389"/>
    </location>
</feature>
<evidence type="ECO:0000313" key="4">
    <source>
        <dbReference type="Proteomes" id="UP000007014"/>
    </source>
</evidence>
<feature type="compositionally biased region" description="Acidic residues" evidence="2">
    <location>
        <begin position="367"/>
        <end position="376"/>
    </location>
</feature>
<dbReference type="GO" id="GO:0031929">
    <property type="term" value="P:TOR signaling"/>
    <property type="evidence" value="ECO:0007669"/>
    <property type="project" value="TreeGrafter"/>
</dbReference>
<dbReference type="PANTHER" id="PTHR21021:SF16">
    <property type="entry name" value="TIP41-LIKE PROTEIN"/>
    <property type="match status" value="1"/>
</dbReference>
<dbReference type="KEGG" id="cme:CYME_CMM193C"/>
<dbReference type="eggNOG" id="KOG3224">
    <property type="taxonomic scope" value="Eukaryota"/>
</dbReference>
<reference evidence="3 4" key="2">
    <citation type="journal article" date="2007" name="BMC Biol.">
        <title>A 100%-complete sequence reveals unusually simple genomic features in the hot-spring red alga Cyanidioschyzon merolae.</title>
        <authorList>
            <person name="Nozaki H."/>
            <person name="Takano H."/>
            <person name="Misumi O."/>
            <person name="Terasawa K."/>
            <person name="Matsuzaki M."/>
            <person name="Maruyama S."/>
            <person name="Nishida K."/>
            <person name="Yagisawa F."/>
            <person name="Yoshida Y."/>
            <person name="Fujiwara T."/>
            <person name="Takio S."/>
            <person name="Tamura K."/>
            <person name="Chung S.J."/>
            <person name="Nakamura S."/>
            <person name="Kuroiwa H."/>
            <person name="Tanaka K."/>
            <person name="Sato N."/>
            <person name="Kuroiwa T."/>
        </authorList>
    </citation>
    <scope>NUCLEOTIDE SEQUENCE [LARGE SCALE GENOMIC DNA]</scope>
    <source>
        <strain evidence="3 4">10D</strain>
    </source>
</reference>
<dbReference type="GeneID" id="16994923"/>
<protein>
    <recommendedName>
        <fullName evidence="5">TIP41-like protein</fullName>
    </recommendedName>
</protein>
<dbReference type="EMBL" id="AP006495">
    <property type="protein sequence ID" value="BAM81044.1"/>
    <property type="molecule type" value="Genomic_DNA"/>
</dbReference>
<dbReference type="GO" id="GO:0005829">
    <property type="term" value="C:cytosol"/>
    <property type="evidence" value="ECO:0007669"/>
    <property type="project" value="TreeGrafter"/>
</dbReference>
<evidence type="ECO:0000256" key="2">
    <source>
        <dbReference type="SAM" id="MobiDB-lite"/>
    </source>
</evidence>
<comment type="similarity">
    <text evidence="1">Belongs to the TIP41 family.</text>
</comment>
<feature type="compositionally biased region" description="Polar residues" evidence="2">
    <location>
        <begin position="94"/>
        <end position="116"/>
    </location>
</feature>
<dbReference type="InterPro" id="IPR007303">
    <property type="entry name" value="TIP41-like"/>
</dbReference>
<reference evidence="3 4" key="1">
    <citation type="journal article" date="2004" name="Nature">
        <title>Genome sequence of the ultrasmall unicellular red alga Cyanidioschyzon merolae 10D.</title>
        <authorList>
            <person name="Matsuzaki M."/>
            <person name="Misumi O."/>
            <person name="Shin-i T."/>
            <person name="Maruyama S."/>
            <person name="Takahara M."/>
            <person name="Miyagishima S."/>
            <person name="Mori T."/>
            <person name="Nishida K."/>
            <person name="Yagisawa F."/>
            <person name="Nishida K."/>
            <person name="Yoshida Y."/>
            <person name="Nishimura Y."/>
            <person name="Nakao S."/>
            <person name="Kobayashi T."/>
            <person name="Momoyama Y."/>
            <person name="Higashiyama T."/>
            <person name="Minoda A."/>
            <person name="Sano M."/>
            <person name="Nomoto H."/>
            <person name="Oishi K."/>
            <person name="Hayashi H."/>
            <person name="Ohta F."/>
            <person name="Nishizaka S."/>
            <person name="Haga S."/>
            <person name="Miura S."/>
            <person name="Morishita T."/>
            <person name="Kabeya Y."/>
            <person name="Terasawa K."/>
            <person name="Suzuki Y."/>
            <person name="Ishii Y."/>
            <person name="Asakawa S."/>
            <person name="Takano H."/>
            <person name="Ohta N."/>
            <person name="Kuroiwa H."/>
            <person name="Tanaka K."/>
            <person name="Shimizu N."/>
            <person name="Sugano S."/>
            <person name="Sato N."/>
            <person name="Nozaki H."/>
            <person name="Ogasawara N."/>
            <person name="Kohara Y."/>
            <person name="Kuroiwa T."/>
        </authorList>
    </citation>
    <scope>NUCLEOTIDE SEQUENCE [LARGE SCALE GENOMIC DNA]</scope>
    <source>
        <strain evidence="3 4">10D</strain>
    </source>
</reference>
<dbReference type="InterPro" id="IPR051330">
    <property type="entry name" value="Phosphatase_reg/MetRdx"/>
</dbReference>
<dbReference type="STRING" id="280699.M1V8X7"/>
<dbReference type="Proteomes" id="UP000007014">
    <property type="component" value="Chromosome 13"/>
</dbReference>
<evidence type="ECO:0000313" key="3">
    <source>
        <dbReference type="EMBL" id="BAM81044.1"/>
    </source>
</evidence>
<dbReference type="OMA" id="FESESWQ"/>
<proteinExistence type="inferred from homology"/>
<gene>
    <name evidence="3" type="ORF">CYME_CMM193C</name>
</gene>
<sequence length="431" mass="48077">MEKHPLALCPEHRSRSTAELQLLPSEHLLQTRALPGPVTTTTDTRQPRRLRRQRSAPVDPQGHGNGSAGQRSGLSGALPGTGQLVAASAADMSSLETPGTRQPAASNLLPTSPSSQDFQHCQWRIRVTRGAIAGEEERSLLQRTCLCDLHSLPSMLFTQNNIHIERYCGNDAAEGFQPILRFNAVDALREVQPAPAAPPQVHEASAWQRQVSSVARVPLTVAKDWTFTTTYAGTLADHLQIGSWRPVPVSKALPLTELQSREIPPEFYTELILFEDELDDQGISSYSVRIRVMRQAFWYLLARFWLRIDRKLVRIYDTRYFHRFGSSVLVRQVQRREASMETVQRAILSGWHASMSTGAMQCRPDDKDNEDDEDAAEPGCKASEGVSPTNACTSVEDITQWRATYHCTDADRVLAFVPIIEQSAEVLDLRS</sequence>
<dbReference type="Pfam" id="PF04176">
    <property type="entry name" value="TIP41"/>
    <property type="match status" value="1"/>
</dbReference>
<name>M1V8X7_CYAM1</name>
<evidence type="ECO:0000256" key="1">
    <source>
        <dbReference type="ARBA" id="ARBA00006658"/>
    </source>
</evidence>